<keyword evidence="3" id="KW-0560">Oxidoreductase</keyword>
<reference evidence="4" key="1">
    <citation type="journal article" date="2023" name="Mol. Phylogenet. Evol.">
        <title>Genome-scale phylogeny and comparative genomics of the fungal order Sordariales.</title>
        <authorList>
            <person name="Hensen N."/>
            <person name="Bonometti L."/>
            <person name="Westerberg I."/>
            <person name="Brannstrom I.O."/>
            <person name="Guillou S."/>
            <person name="Cros-Aarteil S."/>
            <person name="Calhoun S."/>
            <person name="Haridas S."/>
            <person name="Kuo A."/>
            <person name="Mondo S."/>
            <person name="Pangilinan J."/>
            <person name="Riley R."/>
            <person name="LaButti K."/>
            <person name="Andreopoulos B."/>
            <person name="Lipzen A."/>
            <person name="Chen C."/>
            <person name="Yan M."/>
            <person name="Daum C."/>
            <person name="Ng V."/>
            <person name="Clum A."/>
            <person name="Steindorff A."/>
            <person name="Ohm R.A."/>
            <person name="Martin F."/>
            <person name="Silar P."/>
            <person name="Natvig D.O."/>
            <person name="Lalanne C."/>
            <person name="Gautier V."/>
            <person name="Ament-Velasquez S.L."/>
            <person name="Kruys A."/>
            <person name="Hutchinson M.I."/>
            <person name="Powell A.J."/>
            <person name="Barry K."/>
            <person name="Miller A.N."/>
            <person name="Grigoriev I.V."/>
            <person name="Debuchy R."/>
            <person name="Gladieux P."/>
            <person name="Hiltunen Thoren M."/>
            <person name="Johannesson H."/>
        </authorList>
    </citation>
    <scope>NUCLEOTIDE SEQUENCE</scope>
    <source>
        <strain evidence="4">CBS 731.68</strain>
    </source>
</reference>
<dbReference type="EMBL" id="MU853233">
    <property type="protein sequence ID" value="KAK4121549.1"/>
    <property type="molecule type" value="Genomic_DNA"/>
</dbReference>
<evidence type="ECO:0000256" key="1">
    <source>
        <dbReference type="ARBA" id="ARBA00006484"/>
    </source>
</evidence>
<accession>A0AAN6TVS4</accession>
<dbReference type="GO" id="GO:0016491">
    <property type="term" value="F:oxidoreductase activity"/>
    <property type="evidence" value="ECO:0007669"/>
    <property type="project" value="UniProtKB-KW"/>
</dbReference>
<feature type="non-terminal residue" evidence="4">
    <location>
        <position position="333"/>
    </location>
</feature>
<gene>
    <name evidence="4" type="ORF">N657DRAFT_600595</name>
</gene>
<keyword evidence="5" id="KW-1185">Reference proteome</keyword>
<dbReference type="SUPFAM" id="SSF51735">
    <property type="entry name" value="NAD(P)-binding Rossmann-fold domains"/>
    <property type="match status" value="1"/>
</dbReference>
<name>A0AAN6TVS4_9PEZI</name>
<dbReference type="InterPro" id="IPR002347">
    <property type="entry name" value="SDR_fam"/>
</dbReference>
<comment type="similarity">
    <text evidence="1">Belongs to the short-chain dehydrogenases/reductases (SDR) family.</text>
</comment>
<dbReference type="GeneID" id="87826852"/>
<dbReference type="PANTHER" id="PTHR24320:SF236">
    <property type="entry name" value="SHORT-CHAIN DEHYDROGENASE-RELATED"/>
    <property type="match status" value="1"/>
</dbReference>
<dbReference type="Proteomes" id="UP001302602">
    <property type="component" value="Unassembled WGS sequence"/>
</dbReference>
<dbReference type="Pfam" id="PF00106">
    <property type="entry name" value="adh_short"/>
    <property type="match status" value="1"/>
</dbReference>
<evidence type="ECO:0000256" key="2">
    <source>
        <dbReference type="ARBA" id="ARBA00022857"/>
    </source>
</evidence>
<evidence type="ECO:0000313" key="4">
    <source>
        <dbReference type="EMBL" id="KAK4121549.1"/>
    </source>
</evidence>
<evidence type="ECO:0000313" key="5">
    <source>
        <dbReference type="Proteomes" id="UP001302602"/>
    </source>
</evidence>
<reference evidence="4" key="2">
    <citation type="submission" date="2023-05" db="EMBL/GenBank/DDBJ databases">
        <authorList>
            <consortium name="Lawrence Berkeley National Laboratory"/>
            <person name="Steindorff A."/>
            <person name="Hensen N."/>
            <person name="Bonometti L."/>
            <person name="Westerberg I."/>
            <person name="Brannstrom I.O."/>
            <person name="Guillou S."/>
            <person name="Cros-Aarteil S."/>
            <person name="Calhoun S."/>
            <person name="Haridas S."/>
            <person name="Kuo A."/>
            <person name="Mondo S."/>
            <person name="Pangilinan J."/>
            <person name="Riley R."/>
            <person name="Labutti K."/>
            <person name="Andreopoulos B."/>
            <person name="Lipzen A."/>
            <person name="Chen C."/>
            <person name="Yanf M."/>
            <person name="Daum C."/>
            <person name="Ng V."/>
            <person name="Clum A."/>
            <person name="Ohm R."/>
            <person name="Martin F."/>
            <person name="Silar P."/>
            <person name="Natvig D."/>
            <person name="Lalanne C."/>
            <person name="Gautier V."/>
            <person name="Ament-Velasquez S.L."/>
            <person name="Kruys A."/>
            <person name="Hutchinson M.I."/>
            <person name="Powell A.J."/>
            <person name="Barry K."/>
            <person name="Miller A.N."/>
            <person name="Grigoriev I.V."/>
            <person name="Debuchy R."/>
            <person name="Gladieux P."/>
            <person name="Thoren M.H."/>
            <person name="Johannesson H."/>
        </authorList>
    </citation>
    <scope>NUCLEOTIDE SEQUENCE</scope>
    <source>
        <strain evidence="4">CBS 731.68</strain>
    </source>
</reference>
<keyword evidence="2" id="KW-0521">NADP</keyword>
<sequence>MAQISVIFTQFFPPKSGFTEKDAPDLGGKVYIITSSNTGIGKALAGLLYSRNATVHVATRSEEKANAAINELCAASLSSTGSLTFLHFDLADLGGIKSSVDFFLACETKLHVLLNNAAVMNVAPGQEKATTAQAYEVHMGVNCLGLSLVTKLLNPVLKATAARPKSAPGSVRAVWASTTVDLAGEKDVGFNLNNLDYKKKDKPAIVRYGYSEVGNYFQGVEYSRRVGKEAGVASVVANPSDLASDLYGQHGAGFRLFLRLNTYPVINGSYTMLYAGLSPDITLDKSGCFVIPFGRIRSPRNDLKMAAKTEDGGGNGTGPRFYEWYEAQVKPYI</sequence>
<dbReference type="AlphaFoldDB" id="A0AAN6TVS4"/>
<dbReference type="PANTHER" id="PTHR24320">
    <property type="entry name" value="RETINOL DEHYDROGENASE"/>
    <property type="match status" value="1"/>
</dbReference>
<evidence type="ECO:0000256" key="3">
    <source>
        <dbReference type="ARBA" id="ARBA00023002"/>
    </source>
</evidence>
<protein>
    <submittedName>
        <fullName evidence="4">NAD(P)-binding protein</fullName>
    </submittedName>
</protein>
<proteinExistence type="inferred from homology"/>
<dbReference type="Gene3D" id="3.40.50.720">
    <property type="entry name" value="NAD(P)-binding Rossmann-like Domain"/>
    <property type="match status" value="1"/>
</dbReference>
<dbReference type="InterPro" id="IPR036291">
    <property type="entry name" value="NAD(P)-bd_dom_sf"/>
</dbReference>
<dbReference type="RefSeq" id="XP_062645320.1">
    <property type="nucleotide sequence ID" value="XM_062790082.1"/>
</dbReference>
<organism evidence="4 5">
    <name type="scientific">Parathielavia appendiculata</name>
    <dbReference type="NCBI Taxonomy" id="2587402"/>
    <lineage>
        <taxon>Eukaryota</taxon>
        <taxon>Fungi</taxon>
        <taxon>Dikarya</taxon>
        <taxon>Ascomycota</taxon>
        <taxon>Pezizomycotina</taxon>
        <taxon>Sordariomycetes</taxon>
        <taxon>Sordariomycetidae</taxon>
        <taxon>Sordariales</taxon>
        <taxon>Chaetomiaceae</taxon>
        <taxon>Parathielavia</taxon>
    </lineage>
</organism>
<comment type="caution">
    <text evidence="4">The sequence shown here is derived from an EMBL/GenBank/DDBJ whole genome shotgun (WGS) entry which is preliminary data.</text>
</comment>